<gene>
    <name evidence="3" type="primary">LOC107067119</name>
</gene>
<dbReference type="Pfam" id="PF09773">
    <property type="entry name" value="Meckelin"/>
    <property type="match status" value="1"/>
</dbReference>
<dbReference type="PANTHER" id="PTHR21274">
    <property type="entry name" value="MECKELIN"/>
    <property type="match status" value="1"/>
</dbReference>
<evidence type="ECO:0000313" key="2">
    <source>
        <dbReference type="Proteomes" id="UP000694924"/>
    </source>
</evidence>
<keyword evidence="1" id="KW-0812">Transmembrane</keyword>
<feature type="transmembrane region" description="Helical" evidence="1">
    <location>
        <begin position="93"/>
        <end position="111"/>
    </location>
</feature>
<evidence type="ECO:0000256" key="1">
    <source>
        <dbReference type="SAM" id="Phobius"/>
    </source>
</evidence>
<keyword evidence="2" id="KW-1185">Reference proteome</keyword>
<dbReference type="RefSeq" id="XP_015177825.1">
    <property type="nucleotide sequence ID" value="XM_015322339.1"/>
</dbReference>
<dbReference type="InterPro" id="IPR019170">
    <property type="entry name" value="Meckelin"/>
</dbReference>
<reference evidence="3" key="1">
    <citation type="submission" date="2025-08" db="UniProtKB">
        <authorList>
            <consortium name="RefSeq"/>
        </authorList>
    </citation>
    <scope>IDENTIFICATION</scope>
    <source>
        <tissue evidence="3">Whole body</tissue>
    </source>
</reference>
<evidence type="ECO:0000313" key="3">
    <source>
        <dbReference type="RefSeq" id="XP_015177825.1"/>
    </source>
</evidence>
<proteinExistence type="predicted"/>
<dbReference type="GeneID" id="107067119"/>
<accession>A0ABM1IC88</accession>
<protein>
    <submittedName>
        <fullName evidence="3">Meckelin-like</fullName>
    </submittedName>
</protein>
<keyword evidence="1" id="KW-1133">Transmembrane helix</keyword>
<name>A0ABM1IC88_POLDO</name>
<keyword evidence="1" id="KW-0472">Membrane</keyword>
<organism evidence="2 3">
    <name type="scientific">Polistes dominula</name>
    <name type="common">European paper wasp</name>
    <name type="synonym">Vespa dominula</name>
    <dbReference type="NCBI Taxonomy" id="743375"/>
    <lineage>
        <taxon>Eukaryota</taxon>
        <taxon>Metazoa</taxon>
        <taxon>Ecdysozoa</taxon>
        <taxon>Arthropoda</taxon>
        <taxon>Hexapoda</taxon>
        <taxon>Insecta</taxon>
        <taxon>Pterygota</taxon>
        <taxon>Neoptera</taxon>
        <taxon>Endopterygota</taxon>
        <taxon>Hymenoptera</taxon>
        <taxon>Apocrita</taxon>
        <taxon>Aculeata</taxon>
        <taxon>Vespoidea</taxon>
        <taxon>Vespidae</taxon>
        <taxon>Polistinae</taxon>
        <taxon>Polistini</taxon>
        <taxon>Polistes</taxon>
    </lineage>
</organism>
<dbReference type="Proteomes" id="UP000694924">
    <property type="component" value="Unplaced"/>
</dbReference>
<dbReference type="PANTHER" id="PTHR21274:SF0">
    <property type="entry name" value="MECKELIN"/>
    <property type="match status" value="1"/>
</dbReference>
<sequence length="131" mass="15567">MDCNQICNTRIKLNQFLREFLDHCFKDEDYIIKEQHLIEKLCGILNTNTNKTSVFYIDNDYSFSQIILYGNEWLMATLEITIFLFLLTLYDNYILAAAITFILSQLFMKIMKHNGRNNLSSKTLLDERFLM</sequence>